<gene>
    <name evidence="1" type="ORF">Zmor_023047</name>
</gene>
<evidence type="ECO:0000313" key="2">
    <source>
        <dbReference type="Proteomes" id="UP001168821"/>
    </source>
</evidence>
<accession>A0AA38M7F8</accession>
<dbReference type="AlphaFoldDB" id="A0AA38M7F8"/>
<dbReference type="Proteomes" id="UP001168821">
    <property type="component" value="Unassembled WGS sequence"/>
</dbReference>
<reference evidence="1" key="1">
    <citation type="journal article" date="2023" name="G3 (Bethesda)">
        <title>Whole genome assemblies of Zophobas morio and Tenebrio molitor.</title>
        <authorList>
            <person name="Kaur S."/>
            <person name="Stinson S.A."/>
            <person name="diCenzo G.C."/>
        </authorList>
    </citation>
    <scope>NUCLEOTIDE SEQUENCE</scope>
    <source>
        <strain evidence="1">QUZm001</strain>
    </source>
</reference>
<proteinExistence type="predicted"/>
<name>A0AA38M7F8_9CUCU</name>
<dbReference type="EMBL" id="JALNTZ010000007">
    <property type="protein sequence ID" value="KAJ3645382.1"/>
    <property type="molecule type" value="Genomic_DNA"/>
</dbReference>
<organism evidence="1 2">
    <name type="scientific">Zophobas morio</name>
    <dbReference type="NCBI Taxonomy" id="2755281"/>
    <lineage>
        <taxon>Eukaryota</taxon>
        <taxon>Metazoa</taxon>
        <taxon>Ecdysozoa</taxon>
        <taxon>Arthropoda</taxon>
        <taxon>Hexapoda</taxon>
        <taxon>Insecta</taxon>
        <taxon>Pterygota</taxon>
        <taxon>Neoptera</taxon>
        <taxon>Endopterygota</taxon>
        <taxon>Coleoptera</taxon>
        <taxon>Polyphaga</taxon>
        <taxon>Cucujiformia</taxon>
        <taxon>Tenebrionidae</taxon>
        <taxon>Zophobas</taxon>
    </lineage>
</organism>
<evidence type="ECO:0000313" key="1">
    <source>
        <dbReference type="EMBL" id="KAJ3645382.1"/>
    </source>
</evidence>
<keyword evidence="2" id="KW-1185">Reference proteome</keyword>
<comment type="caution">
    <text evidence="1">The sequence shown here is derived from an EMBL/GenBank/DDBJ whole genome shotgun (WGS) entry which is preliminary data.</text>
</comment>
<protein>
    <submittedName>
        <fullName evidence="1">Uncharacterized protein</fullName>
    </submittedName>
</protein>
<sequence>MPQPPGIDGESRKQQFTKLQLHTRCNLIRRLGRYRSIFSGLRRESSRVDASTTTPMPTVSVFASDNERESCPICIFREFGLNYGMGLNNDVVPVSVACINNCRILSAISRYWGR</sequence>